<protein>
    <submittedName>
        <fullName evidence="1">Uncharacterized protein</fullName>
    </submittedName>
</protein>
<reference evidence="1" key="2">
    <citation type="submission" date="2017-10" db="EMBL/GenBank/DDBJ databases">
        <title>Ladona fulva Genome sequencing and assembly.</title>
        <authorList>
            <person name="Murali S."/>
            <person name="Richards S."/>
            <person name="Bandaranaike D."/>
            <person name="Bellair M."/>
            <person name="Blankenburg K."/>
            <person name="Chao H."/>
            <person name="Dinh H."/>
            <person name="Doddapaneni H."/>
            <person name="Dugan-Rocha S."/>
            <person name="Elkadiri S."/>
            <person name="Gnanaolivu R."/>
            <person name="Hernandez B."/>
            <person name="Skinner E."/>
            <person name="Javaid M."/>
            <person name="Lee S."/>
            <person name="Li M."/>
            <person name="Ming W."/>
            <person name="Munidasa M."/>
            <person name="Muniz J."/>
            <person name="Nguyen L."/>
            <person name="Hughes D."/>
            <person name="Osuji N."/>
            <person name="Pu L.-L."/>
            <person name="Puazo M."/>
            <person name="Qu C."/>
            <person name="Quiroz J."/>
            <person name="Raj R."/>
            <person name="Weissenberger G."/>
            <person name="Xin Y."/>
            <person name="Zou X."/>
            <person name="Han Y."/>
            <person name="Worley K."/>
            <person name="Muzny D."/>
            <person name="Gibbs R."/>
        </authorList>
    </citation>
    <scope>NUCLEOTIDE SEQUENCE</scope>
    <source>
        <strain evidence="1">Sampled in the wild</strain>
    </source>
</reference>
<organism evidence="1 2">
    <name type="scientific">Ladona fulva</name>
    <name type="common">Scarce chaser dragonfly</name>
    <name type="synonym">Libellula fulva</name>
    <dbReference type="NCBI Taxonomy" id="123851"/>
    <lineage>
        <taxon>Eukaryota</taxon>
        <taxon>Metazoa</taxon>
        <taxon>Ecdysozoa</taxon>
        <taxon>Arthropoda</taxon>
        <taxon>Hexapoda</taxon>
        <taxon>Insecta</taxon>
        <taxon>Pterygota</taxon>
        <taxon>Palaeoptera</taxon>
        <taxon>Odonata</taxon>
        <taxon>Epiprocta</taxon>
        <taxon>Anisoptera</taxon>
        <taxon>Libelluloidea</taxon>
        <taxon>Libellulidae</taxon>
        <taxon>Ladona</taxon>
    </lineage>
</organism>
<comment type="caution">
    <text evidence="1">The sequence shown here is derived from an EMBL/GenBank/DDBJ whole genome shotgun (WGS) entry which is preliminary data.</text>
</comment>
<name>A0A8K0KAK6_LADFU</name>
<keyword evidence="2" id="KW-1185">Reference proteome</keyword>
<dbReference type="AlphaFoldDB" id="A0A8K0KAK6"/>
<dbReference type="Proteomes" id="UP000792457">
    <property type="component" value="Unassembled WGS sequence"/>
</dbReference>
<evidence type="ECO:0000313" key="2">
    <source>
        <dbReference type="Proteomes" id="UP000792457"/>
    </source>
</evidence>
<reference evidence="1" key="1">
    <citation type="submission" date="2013-04" db="EMBL/GenBank/DDBJ databases">
        <authorList>
            <person name="Qu J."/>
            <person name="Murali S.C."/>
            <person name="Bandaranaike D."/>
            <person name="Bellair M."/>
            <person name="Blankenburg K."/>
            <person name="Chao H."/>
            <person name="Dinh H."/>
            <person name="Doddapaneni H."/>
            <person name="Downs B."/>
            <person name="Dugan-Rocha S."/>
            <person name="Elkadiri S."/>
            <person name="Gnanaolivu R.D."/>
            <person name="Hernandez B."/>
            <person name="Javaid M."/>
            <person name="Jayaseelan J.C."/>
            <person name="Lee S."/>
            <person name="Li M."/>
            <person name="Ming W."/>
            <person name="Munidasa M."/>
            <person name="Muniz J."/>
            <person name="Nguyen L."/>
            <person name="Ongeri F."/>
            <person name="Osuji N."/>
            <person name="Pu L.-L."/>
            <person name="Puazo M."/>
            <person name="Qu C."/>
            <person name="Quiroz J."/>
            <person name="Raj R."/>
            <person name="Weissenberger G."/>
            <person name="Xin Y."/>
            <person name="Zou X."/>
            <person name="Han Y."/>
            <person name="Richards S."/>
            <person name="Worley K."/>
            <person name="Muzny D."/>
            <person name="Gibbs R."/>
        </authorList>
    </citation>
    <scope>NUCLEOTIDE SEQUENCE</scope>
    <source>
        <strain evidence="1">Sampled in the wild</strain>
    </source>
</reference>
<sequence length="82" mass="8833">MKEGEPESSLEALAVTNFIITMQKAAIPLRVVLASNSKCKDDEWPDGEQESTSSEEVIYKGPSTSFRGGSLIGTLVQLTDTV</sequence>
<evidence type="ECO:0000313" key="1">
    <source>
        <dbReference type="EMBL" id="KAG8230817.1"/>
    </source>
</evidence>
<proteinExistence type="predicted"/>
<gene>
    <name evidence="1" type="ORF">J437_LFUL010597</name>
</gene>
<dbReference type="EMBL" id="KZ308513">
    <property type="protein sequence ID" value="KAG8230817.1"/>
    <property type="molecule type" value="Genomic_DNA"/>
</dbReference>
<accession>A0A8K0KAK6</accession>